<dbReference type="Proteomes" id="UP001234297">
    <property type="component" value="Chromosome 12"/>
</dbReference>
<evidence type="ECO:0000313" key="2">
    <source>
        <dbReference type="Proteomes" id="UP001234297"/>
    </source>
</evidence>
<comment type="caution">
    <text evidence="1">The sequence shown here is derived from an EMBL/GenBank/DDBJ whole genome shotgun (WGS) entry which is preliminary data.</text>
</comment>
<reference evidence="1 2" key="1">
    <citation type="journal article" date="2022" name="Hortic Res">
        <title>A haplotype resolved chromosomal level avocado genome allows analysis of novel avocado genes.</title>
        <authorList>
            <person name="Nath O."/>
            <person name="Fletcher S.J."/>
            <person name="Hayward A."/>
            <person name="Shaw L.M."/>
            <person name="Masouleh A.K."/>
            <person name="Furtado A."/>
            <person name="Henry R.J."/>
            <person name="Mitter N."/>
        </authorList>
    </citation>
    <scope>NUCLEOTIDE SEQUENCE [LARGE SCALE GENOMIC DNA]</scope>
    <source>
        <strain evidence="2">cv. Hass</strain>
    </source>
</reference>
<accession>A0ACC2K6Z2</accession>
<dbReference type="EMBL" id="CM056820">
    <property type="protein sequence ID" value="KAJ8616758.1"/>
    <property type="molecule type" value="Genomic_DNA"/>
</dbReference>
<protein>
    <submittedName>
        <fullName evidence="1">Uncharacterized protein</fullName>
    </submittedName>
</protein>
<evidence type="ECO:0000313" key="1">
    <source>
        <dbReference type="EMBL" id="KAJ8616758.1"/>
    </source>
</evidence>
<sequence>MKITHIITIVAIFLSSAINLTLASIDAYEHSLTASDELPLSEFQSYTSRGMGRFLAQRKPKASVTYKYPRICRAKGSGGPDCCNKQCVDVQTDRLNCGVCGNKCKPTGGVSVVPTMAHMHMPVARSEVYIAFGFSQVLNNRYKSPSLGATFDYKDPHQPLPDIMEDPDQLLRDILRDIVEDPHDKTDLMEVMNDLLPHHRPFTRKQHIVNMTHKVENIRGTKTTITIDLKNKHHHFWFSNGEVTTATTDGMSSQIATTFESDNAKHLMSPSIMRHSLIRKILLGLNLTSLDELAELEIQISLCILKTVSAANDEGCSAIDVVVVLRGCNG</sequence>
<name>A0ACC2K6Z2_PERAE</name>
<keyword evidence="2" id="KW-1185">Reference proteome</keyword>
<gene>
    <name evidence="1" type="ORF">MRB53_036130</name>
</gene>
<proteinExistence type="predicted"/>
<organism evidence="1 2">
    <name type="scientific">Persea americana</name>
    <name type="common">Avocado</name>
    <dbReference type="NCBI Taxonomy" id="3435"/>
    <lineage>
        <taxon>Eukaryota</taxon>
        <taxon>Viridiplantae</taxon>
        <taxon>Streptophyta</taxon>
        <taxon>Embryophyta</taxon>
        <taxon>Tracheophyta</taxon>
        <taxon>Spermatophyta</taxon>
        <taxon>Magnoliopsida</taxon>
        <taxon>Magnoliidae</taxon>
        <taxon>Laurales</taxon>
        <taxon>Lauraceae</taxon>
        <taxon>Persea</taxon>
    </lineage>
</organism>